<dbReference type="Gene3D" id="1.50.10.130">
    <property type="entry name" value="Terpene synthase, N-terminal domain"/>
    <property type="match status" value="1"/>
</dbReference>
<evidence type="ECO:0000313" key="8">
    <source>
        <dbReference type="Proteomes" id="UP001497480"/>
    </source>
</evidence>
<dbReference type="Proteomes" id="UP001497480">
    <property type="component" value="Unassembled WGS sequence"/>
</dbReference>
<dbReference type="SUPFAM" id="SSF48239">
    <property type="entry name" value="Terpenoid cyclases/Protein prenyltransferases"/>
    <property type="match status" value="1"/>
</dbReference>
<dbReference type="InterPro" id="IPR008949">
    <property type="entry name" value="Isoprenoid_synthase_dom_sf"/>
</dbReference>
<evidence type="ECO:0000256" key="4">
    <source>
        <dbReference type="ARBA" id="ARBA00023239"/>
    </source>
</evidence>
<sequence length="487" mass="57232">MSFPSSTRNCFSLVDKYDNLHRQIADYHPTIWKDFFLQYASDSKELDLRSPYIETLKKEVRVMLFLTTEEPFTKMDLIDSICRLGLEYHFKYEIEEVLQHMHKNYVENEEIILECNLQSLALIFRLFRQQGFMVSANVFNKFKDVYGNFGERLTTNVKGMLSLHEASYLRVHGEDILDEALAFTSAHLESISTQLSPFLEEQVKHSLQQPLHMGLPRLEARQYISIYEQDPSHHKTLLTLAKFDFNMLQKLHQNEVGIISKWDISCMNDLPEYMKSTYGLVMNVYKEIEQLVMKEGRAYCIDYGIKEFKKIVQAYMTEARWLNYKYIPTIEEYTNISSISCGYSLLTTISYIGMGDIATEEIFKWVTNEPKIVKASTIVCRLMDDIVSNEFEQKREHVSSFLECYMRQYGMSREDAINECRKRVINAWKDINKECLRPTKVPKPFMMRILNLARFMDVIYKDQDNFTHADGVMKIYIQALLVDPVSI</sequence>
<dbReference type="GO" id="GO:0016102">
    <property type="term" value="P:diterpenoid biosynthetic process"/>
    <property type="evidence" value="ECO:0007669"/>
    <property type="project" value="InterPro"/>
</dbReference>
<reference evidence="7 8" key="1">
    <citation type="submission" date="2024-03" db="EMBL/GenBank/DDBJ databases">
        <authorList>
            <person name="Martinez-Hernandez J."/>
        </authorList>
    </citation>
    <scope>NUCLEOTIDE SEQUENCE [LARGE SCALE GENOMIC DNA]</scope>
</reference>
<keyword evidence="3" id="KW-0460">Magnesium</keyword>
<evidence type="ECO:0000259" key="6">
    <source>
        <dbReference type="Pfam" id="PF03936"/>
    </source>
</evidence>
<dbReference type="FunFam" id="1.50.10.130:FF:000001">
    <property type="entry name" value="Isoprene synthase, chloroplastic"/>
    <property type="match status" value="1"/>
</dbReference>
<dbReference type="InterPro" id="IPR008930">
    <property type="entry name" value="Terpenoid_cyclase/PrenylTrfase"/>
</dbReference>
<dbReference type="EMBL" id="CAXHTB010000017">
    <property type="protein sequence ID" value="CAL0323424.1"/>
    <property type="molecule type" value="Genomic_DNA"/>
</dbReference>
<evidence type="ECO:0000256" key="2">
    <source>
        <dbReference type="ARBA" id="ARBA00022723"/>
    </source>
</evidence>
<dbReference type="InterPro" id="IPR044814">
    <property type="entry name" value="Terpene_cyclase_plant_C1"/>
</dbReference>
<dbReference type="AlphaFoldDB" id="A0AAV1XQY3"/>
<dbReference type="InterPro" id="IPR050148">
    <property type="entry name" value="Terpene_synthase-like"/>
</dbReference>
<evidence type="ECO:0000256" key="1">
    <source>
        <dbReference type="ARBA" id="ARBA00001946"/>
    </source>
</evidence>
<comment type="cofactor">
    <cofactor evidence="1">
        <name>Mg(2+)</name>
        <dbReference type="ChEBI" id="CHEBI:18420"/>
    </cofactor>
</comment>
<comment type="caution">
    <text evidence="7">The sequence shown here is derived from an EMBL/GenBank/DDBJ whole genome shotgun (WGS) entry which is preliminary data.</text>
</comment>
<gene>
    <name evidence="7" type="ORF">LLUT_LOCUS24484</name>
</gene>
<accession>A0AAV1XQY3</accession>
<dbReference type="InterPro" id="IPR001906">
    <property type="entry name" value="Terpene_synth_N"/>
</dbReference>
<dbReference type="PANTHER" id="PTHR31225:SF221">
    <property type="entry name" value="(-)-GERMACRENE D SYNTHASE"/>
    <property type="match status" value="1"/>
</dbReference>
<dbReference type="PANTHER" id="PTHR31225">
    <property type="entry name" value="OS04G0344100 PROTEIN-RELATED"/>
    <property type="match status" value="1"/>
</dbReference>
<keyword evidence="2" id="KW-0479">Metal-binding</keyword>
<feature type="domain" description="Terpene synthase metal-binding" evidence="6">
    <location>
        <begin position="258"/>
        <end position="430"/>
    </location>
</feature>
<dbReference type="InterPro" id="IPR005630">
    <property type="entry name" value="Terpene_synthase_metal-bd"/>
</dbReference>
<dbReference type="GO" id="GO:0000287">
    <property type="term" value="F:magnesium ion binding"/>
    <property type="evidence" value="ECO:0007669"/>
    <property type="project" value="InterPro"/>
</dbReference>
<evidence type="ECO:0000259" key="5">
    <source>
        <dbReference type="Pfam" id="PF01397"/>
    </source>
</evidence>
<organism evidence="7 8">
    <name type="scientific">Lupinus luteus</name>
    <name type="common">European yellow lupine</name>
    <dbReference type="NCBI Taxonomy" id="3873"/>
    <lineage>
        <taxon>Eukaryota</taxon>
        <taxon>Viridiplantae</taxon>
        <taxon>Streptophyta</taxon>
        <taxon>Embryophyta</taxon>
        <taxon>Tracheophyta</taxon>
        <taxon>Spermatophyta</taxon>
        <taxon>Magnoliopsida</taxon>
        <taxon>eudicotyledons</taxon>
        <taxon>Gunneridae</taxon>
        <taxon>Pentapetalae</taxon>
        <taxon>rosids</taxon>
        <taxon>fabids</taxon>
        <taxon>Fabales</taxon>
        <taxon>Fabaceae</taxon>
        <taxon>Papilionoideae</taxon>
        <taxon>50 kb inversion clade</taxon>
        <taxon>genistoids sensu lato</taxon>
        <taxon>core genistoids</taxon>
        <taxon>Genisteae</taxon>
        <taxon>Lupinus</taxon>
    </lineage>
</organism>
<dbReference type="SUPFAM" id="SSF48576">
    <property type="entry name" value="Terpenoid synthases"/>
    <property type="match status" value="1"/>
</dbReference>
<keyword evidence="4" id="KW-0456">Lyase</keyword>
<feature type="domain" description="Terpene synthase N-terminal" evidence="5">
    <location>
        <begin position="31"/>
        <end position="207"/>
    </location>
</feature>
<evidence type="ECO:0000313" key="7">
    <source>
        <dbReference type="EMBL" id="CAL0323424.1"/>
    </source>
</evidence>
<keyword evidence="8" id="KW-1185">Reference proteome</keyword>
<dbReference type="GO" id="GO:0010333">
    <property type="term" value="F:terpene synthase activity"/>
    <property type="evidence" value="ECO:0007669"/>
    <property type="project" value="InterPro"/>
</dbReference>
<dbReference type="Pfam" id="PF03936">
    <property type="entry name" value="Terpene_synth_C"/>
    <property type="match status" value="1"/>
</dbReference>
<dbReference type="Pfam" id="PF01397">
    <property type="entry name" value="Terpene_synth"/>
    <property type="match status" value="1"/>
</dbReference>
<name>A0AAV1XQY3_LUPLU</name>
<evidence type="ECO:0000256" key="3">
    <source>
        <dbReference type="ARBA" id="ARBA00022842"/>
    </source>
</evidence>
<dbReference type="GO" id="GO:0051707">
    <property type="term" value="P:response to other organism"/>
    <property type="evidence" value="ECO:0007669"/>
    <property type="project" value="UniProtKB-ARBA"/>
</dbReference>
<dbReference type="InterPro" id="IPR036965">
    <property type="entry name" value="Terpene_synth_N_sf"/>
</dbReference>
<dbReference type="CDD" id="cd00684">
    <property type="entry name" value="Terpene_cyclase_plant_C1"/>
    <property type="match status" value="1"/>
</dbReference>
<dbReference type="Gene3D" id="1.10.600.10">
    <property type="entry name" value="Farnesyl Diphosphate Synthase"/>
    <property type="match status" value="1"/>
</dbReference>
<protein>
    <submittedName>
        <fullName evidence="7">Uncharacterized protein</fullName>
    </submittedName>
</protein>
<proteinExistence type="predicted"/>